<dbReference type="EMBL" id="JASPKY010000397">
    <property type="protein sequence ID" value="KAK9702191.1"/>
    <property type="molecule type" value="Genomic_DNA"/>
</dbReference>
<comment type="caution">
    <text evidence="1">The sequence shown here is derived from an EMBL/GenBank/DDBJ whole genome shotgun (WGS) entry which is preliminary data.</text>
</comment>
<sequence length="188" mass="21145">MRSSQSAGDLAKKISVLDAIRWIDQSVKNIKPDCVKECFAACGIKHDGDTEVNENVEEIVEDANEIEELVTEINPRCNVHDYITLDESVRTNAGLQSIDELVMEKTAEVAGAENEDDGIGIGTETEEAYRIKSFSEALRSVAALEDFSQRIRSESMRKKVLELRTVMESSYVLNENKKQLTLIDMWNK</sequence>
<name>A0AAW1JFV1_POPJA</name>
<protein>
    <submittedName>
        <fullName evidence="1">Uncharacterized protein</fullName>
    </submittedName>
</protein>
<proteinExistence type="predicted"/>
<evidence type="ECO:0000313" key="1">
    <source>
        <dbReference type="EMBL" id="KAK9702191.1"/>
    </source>
</evidence>
<organism evidence="1 2">
    <name type="scientific">Popillia japonica</name>
    <name type="common">Japanese beetle</name>
    <dbReference type="NCBI Taxonomy" id="7064"/>
    <lineage>
        <taxon>Eukaryota</taxon>
        <taxon>Metazoa</taxon>
        <taxon>Ecdysozoa</taxon>
        <taxon>Arthropoda</taxon>
        <taxon>Hexapoda</taxon>
        <taxon>Insecta</taxon>
        <taxon>Pterygota</taxon>
        <taxon>Neoptera</taxon>
        <taxon>Endopterygota</taxon>
        <taxon>Coleoptera</taxon>
        <taxon>Polyphaga</taxon>
        <taxon>Scarabaeiformia</taxon>
        <taxon>Scarabaeidae</taxon>
        <taxon>Rutelinae</taxon>
        <taxon>Popillia</taxon>
    </lineage>
</organism>
<evidence type="ECO:0000313" key="2">
    <source>
        <dbReference type="Proteomes" id="UP001458880"/>
    </source>
</evidence>
<dbReference type="Proteomes" id="UP001458880">
    <property type="component" value="Unassembled WGS sequence"/>
</dbReference>
<gene>
    <name evidence="1" type="ORF">QE152_g30112</name>
</gene>
<reference evidence="1 2" key="1">
    <citation type="journal article" date="2024" name="BMC Genomics">
        <title>De novo assembly and annotation of Popillia japonica's genome with initial clues to its potential as an invasive pest.</title>
        <authorList>
            <person name="Cucini C."/>
            <person name="Boschi S."/>
            <person name="Funari R."/>
            <person name="Cardaioli E."/>
            <person name="Iannotti N."/>
            <person name="Marturano G."/>
            <person name="Paoli F."/>
            <person name="Bruttini M."/>
            <person name="Carapelli A."/>
            <person name="Frati F."/>
            <person name="Nardi F."/>
        </authorList>
    </citation>
    <scope>NUCLEOTIDE SEQUENCE [LARGE SCALE GENOMIC DNA]</scope>
    <source>
        <strain evidence="1">DMR45628</strain>
    </source>
</reference>
<keyword evidence="2" id="KW-1185">Reference proteome</keyword>
<accession>A0AAW1JFV1</accession>
<dbReference type="AlphaFoldDB" id="A0AAW1JFV1"/>